<evidence type="ECO:0000256" key="1">
    <source>
        <dbReference type="SAM" id="MobiDB-lite"/>
    </source>
</evidence>
<proteinExistence type="predicted"/>
<evidence type="ECO:0000313" key="3">
    <source>
        <dbReference type="Proteomes" id="UP000198362"/>
    </source>
</evidence>
<keyword evidence="3" id="KW-1185">Reference proteome</keyword>
<dbReference type="AlphaFoldDB" id="A0A239NRP3"/>
<feature type="region of interest" description="Disordered" evidence="1">
    <location>
        <begin position="23"/>
        <end position="47"/>
    </location>
</feature>
<reference evidence="2 3" key="1">
    <citation type="submission" date="2017-06" db="EMBL/GenBank/DDBJ databases">
        <authorList>
            <person name="Kim H.J."/>
            <person name="Triplett B.A."/>
        </authorList>
    </citation>
    <scope>NUCLEOTIDE SEQUENCE [LARGE SCALE GENOMIC DNA]</scope>
    <source>
        <strain evidence="2 3">CGMCC 4.5593</strain>
    </source>
</reference>
<evidence type="ECO:0000313" key="2">
    <source>
        <dbReference type="EMBL" id="SNT57420.1"/>
    </source>
</evidence>
<accession>A0A239NRP3</accession>
<dbReference type="Proteomes" id="UP000198362">
    <property type="component" value="Unassembled WGS sequence"/>
</dbReference>
<sequence>MAGKVLVCFAAWKKFVSLYPAPRASAGNEKGPRPTDGAPFGSTQPSR</sequence>
<protein>
    <submittedName>
        <fullName evidence="2">Uncharacterized protein</fullName>
    </submittedName>
</protein>
<name>A0A239NRP3_9ACTN</name>
<dbReference type="EMBL" id="FZPH01000010">
    <property type="protein sequence ID" value="SNT57420.1"/>
    <property type="molecule type" value="Genomic_DNA"/>
</dbReference>
<gene>
    <name evidence="2" type="ORF">SAMN05421812_110135</name>
</gene>
<organism evidence="2 3">
    <name type="scientific">Asanoa hainanensis</name>
    <dbReference type="NCBI Taxonomy" id="560556"/>
    <lineage>
        <taxon>Bacteria</taxon>
        <taxon>Bacillati</taxon>
        <taxon>Actinomycetota</taxon>
        <taxon>Actinomycetes</taxon>
        <taxon>Micromonosporales</taxon>
        <taxon>Micromonosporaceae</taxon>
        <taxon>Asanoa</taxon>
    </lineage>
</organism>